<evidence type="ECO:0000313" key="2">
    <source>
        <dbReference type="Proteomes" id="UP000027222"/>
    </source>
</evidence>
<accession>A0A067T846</accession>
<dbReference type="HOGENOM" id="CLU_116384_0_0_1"/>
<keyword evidence="2" id="KW-1185">Reference proteome</keyword>
<evidence type="ECO:0000313" key="1">
    <source>
        <dbReference type="EMBL" id="KDR76079.1"/>
    </source>
</evidence>
<proteinExistence type="predicted"/>
<gene>
    <name evidence="1" type="ORF">GALMADRAFT_45992</name>
</gene>
<dbReference type="Proteomes" id="UP000027222">
    <property type="component" value="Unassembled WGS sequence"/>
</dbReference>
<feature type="non-terminal residue" evidence="1">
    <location>
        <position position="118"/>
    </location>
</feature>
<protein>
    <submittedName>
        <fullName evidence="1">Uncharacterized protein</fullName>
    </submittedName>
</protein>
<sequence length="118" mass="13302">MLLWIKGCPNPQQIRDILKAGNSEFKKALIEYLENSHTGDFLTGTMEDIQKKVYGTSNDEKSEGPPDSVDPTLYLTSMPPEICKSENCEGCPKCPQTAKWINSFKEEVDNLVLRLNVH</sequence>
<dbReference type="OrthoDB" id="3229882at2759"/>
<dbReference type="STRING" id="685588.A0A067T846"/>
<reference evidence="2" key="1">
    <citation type="journal article" date="2014" name="Proc. Natl. Acad. Sci. U.S.A.">
        <title>Extensive sampling of basidiomycete genomes demonstrates inadequacy of the white-rot/brown-rot paradigm for wood decay fungi.</title>
        <authorList>
            <person name="Riley R."/>
            <person name="Salamov A.A."/>
            <person name="Brown D.W."/>
            <person name="Nagy L.G."/>
            <person name="Floudas D."/>
            <person name="Held B.W."/>
            <person name="Levasseur A."/>
            <person name="Lombard V."/>
            <person name="Morin E."/>
            <person name="Otillar R."/>
            <person name="Lindquist E.A."/>
            <person name="Sun H."/>
            <person name="LaButti K.M."/>
            <person name="Schmutz J."/>
            <person name="Jabbour D."/>
            <person name="Luo H."/>
            <person name="Baker S.E."/>
            <person name="Pisabarro A.G."/>
            <person name="Walton J.D."/>
            <person name="Blanchette R.A."/>
            <person name="Henrissat B."/>
            <person name="Martin F."/>
            <person name="Cullen D."/>
            <person name="Hibbett D.S."/>
            <person name="Grigoriev I.V."/>
        </authorList>
    </citation>
    <scope>NUCLEOTIDE SEQUENCE [LARGE SCALE GENOMIC DNA]</scope>
    <source>
        <strain evidence="2">CBS 339.88</strain>
    </source>
</reference>
<dbReference type="EMBL" id="KL142379">
    <property type="protein sequence ID" value="KDR76079.1"/>
    <property type="molecule type" value="Genomic_DNA"/>
</dbReference>
<name>A0A067T846_GALM3</name>
<organism evidence="1 2">
    <name type="scientific">Galerina marginata (strain CBS 339.88)</name>
    <dbReference type="NCBI Taxonomy" id="685588"/>
    <lineage>
        <taxon>Eukaryota</taxon>
        <taxon>Fungi</taxon>
        <taxon>Dikarya</taxon>
        <taxon>Basidiomycota</taxon>
        <taxon>Agaricomycotina</taxon>
        <taxon>Agaricomycetes</taxon>
        <taxon>Agaricomycetidae</taxon>
        <taxon>Agaricales</taxon>
        <taxon>Agaricineae</taxon>
        <taxon>Strophariaceae</taxon>
        <taxon>Galerina</taxon>
    </lineage>
</organism>
<dbReference type="AlphaFoldDB" id="A0A067T846"/>